<dbReference type="SUPFAM" id="SSF55729">
    <property type="entry name" value="Acyl-CoA N-acyltransferases (Nat)"/>
    <property type="match status" value="1"/>
</dbReference>
<evidence type="ECO:0000259" key="1">
    <source>
        <dbReference type="PROSITE" id="PS51186"/>
    </source>
</evidence>
<sequence>MPLPAKITSEKAQAESALQIEAARPDDLEGLLEIESRCFRTDRLSRRSFKRWLRRTDCVFLVARDSDGLAGYCLVILRQGTRLARLYSLAVAPDRQGRGVARQLLQQAEIDARATGALYLRLEVAASNTAAIALYEHMGYAQFGRYDDYYEDHSDALRMEKCVRAYQPESGPRTLPWLAQTTPFTCGPAALMMAMAGLDETYLPSPLEEIEIWREATTIFMTSGHGGCHPLGLALAADARGFHAEVWVNAPGPLFVEGVRDENKKRVIGLVHDGFVSQCAARGITVHYQDLDQERLLAMFNAGANILILISTYRLDSKKAPHWVALSGYDEACFYVHDPELDDLGTPAGSRDDNKAPLDCQYLPIAREEFAAMSRFGGNRLRAVVAIRPRGTT</sequence>
<reference evidence="2 3" key="1">
    <citation type="journal article" date="2018" name="Nat. Biotechnol.">
        <title>A standardized bacterial taxonomy based on genome phylogeny substantially revises the tree of life.</title>
        <authorList>
            <person name="Parks D.H."/>
            <person name="Chuvochina M."/>
            <person name="Waite D.W."/>
            <person name="Rinke C."/>
            <person name="Skarshewski A."/>
            <person name="Chaumeil P.A."/>
            <person name="Hugenholtz P."/>
        </authorList>
    </citation>
    <scope>NUCLEOTIDE SEQUENCE [LARGE SCALE GENOMIC DNA]</scope>
    <source>
        <strain evidence="2">UBA9158</strain>
    </source>
</reference>
<dbReference type="Pfam" id="PF00583">
    <property type="entry name" value="Acetyltransf_1"/>
    <property type="match status" value="1"/>
</dbReference>
<evidence type="ECO:0000313" key="3">
    <source>
        <dbReference type="Proteomes" id="UP000259273"/>
    </source>
</evidence>
<comment type="caution">
    <text evidence="2">The sequence shown here is derived from an EMBL/GenBank/DDBJ whole genome shotgun (WGS) entry which is preliminary data.</text>
</comment>
<dbReference type="GO" id="GO:0016747">
    <property type="term" value="F:acyltransferase activity, transferring groups other than amino-acyl groups"/>
    <property type="evidence" value="ECO:0007669"/>
    <property type="project" value="InterPro"/>
</dbReference>
<keyword evidence="2" id="KW-0808">Transferase</keyword>
<dbReference type="Gene3D" id="3.90.70.10">
    <property type="entry name" value="Cysteine proteinases"/>
    <property type="match status" value="1"/>
</dbReference>
<dbReference type="Pfam" id="PF11814">
    <property type="entry name" value="DUF3335"/>
    <property type="match status" value="1"/>
</dbReference>
<protein>
    <submittedName>
        <fullName evidence="2">Ribosomal-protein-alanine acetyltransferase</fullName>
    </submittedName>
</protein>
<proteinExistence type="predicted"/>
<dbReference type="EMBL" id="DMND01000208">
    <property type="protein sequence ID" value="HAN29064.1"/>
    <property type="molecule type" value="Genomic_DNA"/>
</dbReference>
<dbReference type="STRING" id="1121937.GCA_000423125_01463"/>
<dbReference type="PROSITE" id="PS51186">
    <property type="entry name" value="GNAT"/>
    <property type="match status" value="1"/>
</dbReference>
<evidence type="ECO:0000313" key="2">
    <source>
        <dbReference type="EMBL" id="HAN29064.1"/>
    </source>
</evidence>
<dbReference type="InterPro" id="IPR016181">
    <property type="entry name" value="Acyl_CoA_acyltransferase"/>
</dbReference>
<dbReference type="CDD" id="cd04301">
    <property type="entry name" value="NAT_SF"/>
    <property type="match status" value="1"/>
</dbReference>
<dbReference type="PANTHER" id="PTHR43072">
    <property type="entry name" value="N-ACETYLTRANSFERASE"/>
    <property type="match status" value="1"/>
</dbReference>
<dbReference type="InterPro" id="IPR021770">
    <property type="entry name" value="DUF3335"/>
</dbReference>
<accession>A0A3C1KRU5</accession>
<name>A0A3C1KRU5_9GAMM</name>
<dbReference type="AlphaFoldDB" id="A0A3C1KRU5"/>
<gene>
    <name evidence="2" type="ORF">DCP75_15350</name>
</gene>
<dbReference type="Proteomes" id="UP000259273">
    <property type="component" value="Unassembled WGS sequence"/>
</dbReference>
<organism evidence="2 3">
    <name type="scientific">Haliea salexigens</name>
    <dbReference type="NCBI Taxonomy" id="287487"/>
    <lineage>
        <taxon>Bacteria</taxon>
        <taxon>Pseudomonadati</taxon>
        <taxon>Pseudomonadota</taxon>
        <taxon>Gammaproteobacteria</taxon>
        <taxon>Cellvibrionales</taxon>
        <taxon>Halieaceae</taxon>
        <taxon>Haliea</taxon>
    </lineage>
</organism>
<dbReference type="Gene3D" id="3.40.630.30">
    <property type="match status" value="1"/>
</dbReference>
<dbReference type="InterPro" id="IPR000182">
    <property type="entry name" value="GNAT_dom"/>
</dbReference>
<feature type="domain" description="N-acetyltransferase" evidence="1">
    <location>
        <begin position="18"/>
        <end position="164"/>
    </location>
</feature>